<dbReference type="PRINTS" id="PR00385">
    <property type="entry name" value="P450"/>
</dbReference>
<gene>
    <name evidence="7" type="ORF">H2204_002809</name>
</gene>
<organism evidence="7 8">
    <name type="scientific">Knufia peltigerae</name>
    <dbReference type="NCBI Taxonomy" id="1002370"/>
    <lineage>
        <taxon>Eukaryota</taxon>
        <taxon>Fungi</taxon>
        <taxon>Dikarya</taxon>
        <taxon>Ascomycota</taxon>
        <taxon>Pezizomycotina</taxon>
        <taxon>Eurotiomycetes</taxon>
        <taxon>Chaetothyriomycetidae</taxon>
        <taxon>Chaetothyriales</taxon>
        <taxon>Trichomeriaceae</taxon>
        <taxon>Knufia</taxon>
    </lineage>
</organism>
<dbReference type="Gene3D" id="1.10.630.10">
    <property type="entry name" value="Cytochrome P450"/>
    <property type="match status" value="1"/>
</dbReference>
<evidence type="ECO:0000256" key="3">
    <source>
        <dbReference type="ARBA" id="ARBA00023002"/>
    </source>
</evidence>
<feature type="chain" id="PRO_5041221189" description="Cytochrome P450" evidence="6">
    <location>
        <begin position="24"/>
        <end position="460"/>
    </location>
</feature>
<comment type="similarity">
    <text evidence="1">Belongs to the cytochrome P450 family.</text>
</comment>
<dbReference type="GO" id="GO:0004497">
    <property type="term" value="F:monooxygenase activity"/>
    <property type="evidence" value="ECO:0007669"/>
    <property type="project" value="InterPro"/>
</dbReference>
<accession>A0AA39D2C8</accession>
<keyword evidence="8" id="KW-1185">Reference proteome</keyword>
<dbReference type="GO" id="GO:0016705">
    <property type="term" value="F:oxidoreductase activity, acting on paired donors, with incorporation or reduction of molecular oxygen"/>
    <property type="evidence" value="ECO:0007669"/>
    <property type="project" value="InterPro"/>
</dbReference>
<dbReference type="EMBL" id="JAPDRN010000011">
    <property type="protein sequence ID" value="KAJ9641747.1"/>
    <property type="molecule type" value="Genomic_DNA"/>
</dbReference>
<evidence type="ECO:0000256" key="1">
    <source>
        <dbReference type="ARBA" id="ARBA00010617"/>
    </source>
</evidence>
<dbReference type="GO" id="GO:0005506">
    <property type="term" value="F:iron ion binding"/>
    <property type="evidence" value="ECO:0007669"/>
    <property type="project" value="InterPro"/>
</dbReference>
<keyword evidence="2 5" id="KW-0479">Metal-binding</keyword>
<feature type="signal peptide" evidence="6">
    <location>
        <begin position="1"/>
        <end position="23"/>
    </location>
</feature>
<evidence type="ECO:0000256" key="6">
    <source>
        <dbReference type="SAM" id="SignalP"/>
    </source>
</evidence>
<keyword evidence="4 5" id="KW-0408">Iron</keyword>
<proteinExistence type="inferred from homology"/>
<dbReference type="InterPro" id="IPR002401">
    <property type="entry name" value="Cyt_P450_E_grp-I"/>
</dbReference>
<dbReference type="AlphaFoldDB" id="A0AA39D2C8"/>
<dbReference type="SUPFAM" id="SSF48264">
    <property type="entry name" value="Cytochrome P450"/>
    <property type="match status" value="1"/>
</dbReference>
<dbReference type="PRINTS" id="PR00463">
    <property type="entry name" value="EP450I"/>
</dbReference>
<keyword evidence="6" id="KW-0732">Signal</keyword>
<evidence type="ECO:0000256" key="2">
    <source>
        <dbReference type="ARBA" id="ARBA00022723"/>
    </source>
</evidence>
<reference evidence="7" key="1">
    <citation type="submission" date="2022-10" db="EMBL/GenBank/DDBJ databases">
        <title>Culturing micro-colonial fungi from biological soil crusts in the Mojave desert and describing Neophaeococcomyces mojavensis, and introducing the new genera and species Taxawa tesnikishii.</title>
        <authorList>
            <person name="Kurbessoian T."/>
            <person name="Stajich J.E."/>
        </authorList>
    </citation>
    <scope>NUCLEOTIDE SEQUENCE</scope>
    <source>
        <strain evidence="7">TK_35</strain>
    </source>
</reference>
<dbReference type="PANTHER" id="PTHR46300">
    <property type="entry name" value="P450, PUTATIVE (EUROFUNG)-RELATED-RELATED"/>
    <property type="match status" value="1"/>
</dbReference>
<comment type="caution">
    <text evidence="7">The sequence shown here is derived from an EMBL/GenBank/DDBJ whole genome shotgun (WGS) entry which is preliminary data.</text>
</comment>
<feature type="binding site" description="axial binding residue" evidence="5">
    <location>
        <position position="378"/>
    </location>
    <ligand>
        <name>heme</name>
        <dbReference type="ChEBI" id="CHEBI:30413"/>
    </ligand>
    <ligandPart>
        <name>Fe</name>
        <dbReference type="ChEBI" id="CHEBI:18248"/>
    </ligandPart>
</feature>
<protein>
    <recommendedName>
        <fullName evidence="9">Cytochrome P450</fullName>
    </recommendedName>
</protein>
<dbReference type="GO" id="GO:0020037">
    <property type="term" value="F:heme binding"/>
    <property type="evidence" value="ECO:0007669"/>
    <property type="project" value="InterPro"/>
</dbReference>
<dbReference type="Proteomes" id="UP001172681">
    <property type="component" value="Unassembled WGS sequence"/>
</dbReference>
<evidence type="ECO:0000256" key="5">
    <source>
        <dbReference type="PIRSR" id="PIRSR602401-1"/>
    </source>
</evidence>
<evidence type="ECO:0000256" key="4">
    <source>
        <dbReference type="ARBA" id="ARBA00023004"/>
    </source>
</evidence>
<dbReference type="InterPro" id="IPR050364">
    <property type="entry name" value="Cytochrome_P450_fung"/>
</dbReference>
<dbReference type="InterPro" id="IPR001128">
    <property type="entry name" value="Cyt_P450"/>
</dbReference>
<keyword evidence="3" id="KW-0560">Oxidoreductase</keyword>
<dbReference type="PANTHER" id="PTHR46300:SF9">
    <property type="entry name" value="P450, PUTATIVE-RELATED"/>
    <property type="match status" value="1"/>
</dbReference>
<keyword evidence="5" id="KW-0349">Heme</keyword>
<sequence>MAAPAVPFIVLAILFIAIKYLNQTDIPKVKNLPEVPGIPLFGSLLKLGKSHARSCAELVPRYGPVFQVRLGNRAASTAINRKAVQTYLPIIDLEATTSINEILSNSKGGTRDVDPNGYFQRLSLNMSLRLNYGFRIKGQIDDRQLQEVIQVERELGNFRGVAHCWQDYIPILRLWPSYRKNAVKFRERRDAYILQFYQELKRRIADGTDVPCITGNVIKDPEAKLSDDELKTICVTMVAAGLDTLPSNINMTIAYLSSPHGQEIQERAYAELTKTYPDGDGWHACKEEEKCEYMVSFIKETLRYWSTLNLSFTRQSVKPVTYRGAVIPAGTPFILNNWGANHDATHFKDPEKFLPERYLGVPNVGIQQMSYGAGARSCEGAHLANRQLYIVFTRLILGFHILETSDLKARPNLDSIECNSVLTGMVTQPKPFRVRFVPRDSKQLNKWIEESFQATKEFDI</sequence>
<evidence type="ECO:0000313" key="7">
    <source>
        <dbReference type="EMBL" id="KAJ9641747.1"/>
    </source>
</evidence>
<evidence type="ECO:0008006" key="9">
    <source>
        <dbReference type="Google" id="ProtNLM"/>
    </source>
</evidence>
<dbReference type="InterPro" id="IPR036396">
    <property type="entry name" value="Cyt_P450_sf"/>
</dbReference>
<dbReference type="Pfam" id="PF00067">
    <property type="entry name" value="p450"/>
    <property type="match status" value="1"/>
</dbReference>
<name>A0AA39D2C8_9EURO</name>
<comment type="cofactor">
    <cofactor evidence="5">
        <name>heme</name>
        <dbReference type="ChEBI" id="CHEBI:30413"/>
    </cofactor>
</comment>
<evidence type="ECO:0000313" key="8">
    <source>
        <dbReference type="Proteomes" id="UP001172681"/>
    </source>
</evidence>